<dbReference type="RefSeq" id="WP_141896283.1">
    <property type="nucleotide sequence ID" value="NZ_VFPE01000006.1"/>
</dbReference>
<dbReference type="OrthoDB" id="138803at2"/>
<organism evidence="1 2">
    <name type="scientific">Microbacterium kyungheense</name>
    <dbReference type="NCBI Taxonomy" id="1263636"/>
    <lineage>
        <taxon>Bacteria</taxon>
        <taxon>Bacillati</taxon>
        <taxon>Actinomycetota</taxon>
        <taxon>Actinomycetes</taxon>
        <taxon>Micrococcales</taxon>
        <taxon>Microbacteriaceae</taxon>
        <taxon>Microbacterium</taxon>
    </lineage>
</organism>
<gene>
    <name evidence="1" type="ORF">FB391_3438</name>
</gene>
<dbReference type="AlphaFoldDB" id="A0A543EFD8"/>
<evidence type="ECO:0000313" key="2">
    <source>
        <dbReference type="Proteomes" id="UP000320235"/>
    </source>
</evidence>
<dbReference type="Pfam" id="PF11855">
    <property type="entry name" value="DUF3375"/>
    <property type="match status" value="1"/>
</dbReference>
<name>A0A543EFD8_9MICO</name>
<dbReference type="InterPro" id="IPR021804">
    <property type="entry name" value="DUF3375"/>
</dbReference>
<proteinExistence type="predicted"/>
<reference evidence="1 2" key="1">
    <citation type="submission" date="2019-06" db="EMBL/GenBank/DDBJ databases">
        <title>Sequencing the genomes of 1000 actinobacteria strains.</title>
        <authorList>
            <person name="Klenk H.-P."/>
        </authorList>
    </citation>
    <scope>NUCLEOTIDE SEQUENCE [LARGE SCALE GENOMIC DNA]</scope>
    <source>
        <strain evidence="1 2">DSM 105492</strain>
    </source>
</reference>
<evidence type="ECO:0000313" key="1">
    <source>
        <dbReference type="EMBL" id="TQM20302.1"/>
    </source>
</evidence>
<dbReference type="Proteomes" id="UP000320235">
    <property type="component" value="Unassembled WGS sequence"/>
</dbReference>
<sequence>MDLDEIDRLWERHPAWRLLRARNAPLILAFLGGVFVDENRGAVSAGELVSSLDDFLYAVHRIDPERYLADPAVYLDDWAASDAGWLRRFYPAASDEVHYEATPALERAYAWAQSLRSRAFVGTESRLQTAVDLLRQIVHGSETDVDHRIAEIERRRAAIESELAEARIGRFDTLDDTALRERYQQFAATARELLSDFREVEENFRGLDRSAREKIAGWEGGKGELLADLVSSRTDITASDQGRSFQAFYDLLLSEERQSELTGLLEAVQSLPQLSVDRRLRGVHYDWADAAERTQQTVRNLSEQLRRFLEDQVWVENRRVLDLVRAVEAAALAVRENPPRDVGLVVDQPGVPIALLFERPLYDPQPDVAVDSLPAPAELDAVELEGLLAQRFVDTERLAENIRAVVPLHTSVALDEIIALYPVEEGIAEVLGYLSLDGDGITVETTDEQMVIDYSDAGGAPRRVRMKRALVTRA</sequence>
<dbReference type="EMBL" id="VFPE01000006">
    <property type="protein sequence ID" value="TQM20302.1"/>
    <property type="molecule type" value="Genomic_DNA"/>
</dbReference>
<comment type="caution">
    <text evidence="1">The sequence shown here is derived from an EMBL/GenBank/DDBJ whole genome shotgun (WGS) entry which is preliminary data.</text>
</comment>
<keyword evidence="2" id="KW-1185">Reference proteome</keyword>
<protein>
    <submittedName>
        <fullName evidence="1">Uncharacterized protein DUF3375</fullName>
    </submittedName>
</protein>
<accession>A0A543EFD8</accession>